<feature type="domain" description="Integrase catalytic" evidence="4">
    <location>
        <begin position="308"/>
        <end position="410"/>
    </location>
</feature>
<keyword evidence="1" id="KW-0479">Metal-binding</keyword>
<dbReference type="GO" id="GO:0015074">
    <property type="term" value="P:DNA integration"/>
    <property type="evidence" value="ECO:0007669"/>
    <property type="project" value="InterPro"/>
</dbReference>
<dbReference type="InterPro" id="IPR012337">
    <property type="entry name" value="RNaseH-like_sf"/>
</dbReference>
<protein>
    <submittedName>
        <fullName evidence="5">Retrovirus-related Pol polyprotein from transposon TNT 1-94</fullName>
    </submittedName>
</protein>
<comment type="caution">
    <text evidence="5">The sequence shown here is derived from an EMBL/GenBank/DDBJ whole genome shotgun (WGS) entry which is preliminary data.</text>
</comment>
<sequence length="676" mass="77583">MPAEKPKVLAPGMYDIDVEPIPPRIRNNREVHLDYVKHLKESFVTLCDIIEEARADKPLDSSLVSAYRYTKHSQEFLEYAIGTCPKYFNAKGVKGVTSASRSKPRSNTKKDRTLPDKSAINKVEDHPRNNKSGVKRKNRVDSSISYKHTIINLNFDFVCKNCNKCLMSFNHDKCGVKSLKFVKKPPVNKVWRVKQVHDMCHGRNERKHKDLKLKRRNKDVNGVDLIKGNRGTNLYTIYVEDMMKSSPICLLSKASKNKSWLWHHRLNHLNFSTINDLAQEDLVRDLPRLKFEKDHLCSACQLRKSQKYSHKPKTKNTNLEVLNTLHMKLCGPMRVQIINGKKYILVIVNDYSRFTWVKFLRSKDETPEFVIKFMKQIQVGLNKTVRYIRTDNGTEFVNQVLTEYYEGVGIFTKNQFRELHSRTALSKDRTVLLWRLLGQSPYVTPTNKDLEILFQPLFDEYFEPPGIVRPVPPAHILQVLVVSAGTPSSTIIDQDAPSTIYSSSSSIVQPPISHQAVAAGFTIKDNPLAQANNDPFINVFAQEPSSNKSSFRDVGSAESTQSNQKMLRVLWMKLAGLKLCKKKSMNLDRLQVWELVSKPDCVMIIALKWIYKVKLDEYGDVLKIKARLVAKGYRQDKGINFEESFAPVARIEAIRIFIANAASKNMIIYQMDIKTF</sequence>
<evidence type="ECO:0000256" key="1">
    <source>
        <dbReference type="ARBA" id="ARBA00022723"/>
    </source>
</evidence>
<dbReference type="AlphaFoldDB" id="A0A6L2MPS3"/>
<gene>
    <name evidence="5" type="ORF">Tci_047969</name>
</gene>
<dbReference type="InterPro" id="IPR039537">
    <property type="entry name" value="Retrotran_Ty1/copia-like"/>
</dbReference>
<accession>A0A6L2MPS3</accession>
<dbReference type="Pfam" id="PF07727">
    <property type="entry name" value="RVT_2"/>
    <property type="match status" value="1"/>
</dbReference>
<dbReference type="Pfam" id="PF13976">
    <property type="entry name" value="gag_pre-integrs"/>
    <property type="match status" value="1"/>
</dbReference>
<dbReference type="SUPFAM" id="SSF53098">
    <property type="entry name" value="Ribonuclease H-like"/>
    <property type="match status" value="1"/>
</dbReference>
<name>A0A6L2MPS3_TANCI</name>
<dbReference type="InterPro" id="IPR013103">
    <property type="entry name" value="RVT_2"/>
</dbReference>
<dbReference type="PROSITE" id="PS50994">
    <property type="entry name" value="INTEGRASE"/>
    <property type="match status" value="1"/>
</dbReference>
<dbReference type="Gene3D" id="3.30.420.10">
    <property type="entry name" value="Ribonuclease H-like superfamily/Ribonuclease H"/>
    <property type="match status" value="1"/>
</dbReference>
<evidence type="ECO:0000256" key="2">
    <source>
        <dbReference type="ARBA" id="ARBA00022801"/>
    </source>
</evidence>
<dbReference type="PANTHER" id="PTHR42648">
    <property type="entry name" value="TRANSPOSASE, PUTATIVE-RELATED"/>
    <property type="match status" value="1"/>
</dbReference>
<dbReference type="InterPro" id="IPR001584">
    <property type="entry name" value="Integrase_cat-core"/>
</dbReference>
<reference evidence="5" key="1">
    <citation type="journal article" date="2019" name="Sci. Rep.">
        <title>Draft genome of Tanacetum cinerariifolium, the natural source of mosquito coil.</title>
        <authorList>
            <person name="Yamashiro T."/>
            <person name="Shiraishi A."/>
            <person name="Satake H."/>
            <person name="Nakayama K."/>
        </authorList>
    </citation>
    <scope>NUCLEOTIDE SEQUENCE</scope>
</reference>
<evidence type="ECO:0000313" key="5">
    <source>
        <dbReference type="EMBL" id="GEU75991.1"/>
    </source>
</evidence>
<organism evidence="5">
    <name type="scientific">Tanacetum cinerariifolium</name>
    <name type="common">Dalmatian daisy</name>
    <name type="synonym">Chrysanthemum cinerariifolium</name>
    <dbReference type="NCBI Taxonomy" id="118510"/>
    <lineage>
        <taxon>Eukaryota</taxon>
        <taxon>Viridiplantae</taxon>
        <taxon>Streptophyta</taxon>
        <taxon>Embryophyta</taxon>
        <taxon>Tracheophyta</taxon>
        <taxon>Spermatophyta</taxon>
        <taxon>Magnoliopsida</taxon>
        <taxon>eudicotyledons</taxon>
        <taxon>Gunneridae</taxon>
        <taxon>Pentapetalae</taxon>
        <taxon>asterids</taxon>
        <taxon>campanulids</taxon>
        <taxon>Asterales</taxon>
        <taxon>Asteraceae</taxon>
        <taxon>Asteroideae</taxon>
        <taxon>Anthemideae</taxon>
        <taxon>Anthemidinae</taxon>
        <taxon>Tanacetum</taxon>
    </lineage>
</organism>
<feature type="region of interest" description="Disordered" evidence="3">
    <location>
        <begin position="95"/>
        <end position="138"/>
    </location>
</feature>
<dbReference type="GO" id="GO:0003676">
    <property type="term" value="F:nucleic acid binding"/>
    <property type="evidence" value="ECO:0007669"/>
    <property type="project" value="InterPro"/>
</dbReference>
<evidence type="ECO:0000259" key="4">
    <source>
        <dbReference type="PROSITE" id="PS50994"/>
    </source>
</evidence>
<dbReference type="PANTHER" id="PTHR42648:SF18">
    <property type="entry name" value="RETROTRANSPOSON, UNCLASSIFIED-LIKE PROTEIN"/>
    <property type="match status" value="1"/>
</dbReference>
<dbReference type="InterPro" id="IPR036397">
    <property type="entry name" value="RNaseH_sf"/>
</dbReference>
<dbReference type="GO" id="GO:0016787">
    <property type="term" value="F:hydrolase activity"/>
    <property type="evidence" value="ECO:0007669"/>
    <property type="project" value="UniProtKB-KW"/>
</dbReference>
<dbReference type="Pfam" id="PF00665">
    <property type="entry name" value="rve"/>
    <property type="match status" value="1"/>
</dbReference>
<proteinExistence type="predicted"/>
<dbReference type="EMBL" id="BKCJ010007190">
    <property type="protein sequence ID" value="GEU75991.1"/>
    <property type="molecule type" value="Genomic_DNA"/>
</dbReference>
<dbReference type="InterPro" id="IPR025724">
    <property type="entry name" value="GAG-pre-integrase_dom"/>
</dbReference>
<dbReference type="GO" id="GO:0046872">
    <property type="term" value="F:metal ion binding"/>
    <property type="evidence" value="ECO:0007669"/>
    <property type="project" value="UniProtKB-KW"/>
</dbReference>
<evidence type="ECO:0000256" key="3">
    <source>
        <dbReference type="SAM" id="MobiDB-lite"/>
    </source>
</evidence>
<keyword evidence="2" id="KW-0378">Hydrolase</keyword>